<dbReference type="EMBL" id="SNRW01000893">
    <property type="protein sequence ID" value="KAA6398736.1"/>
    <property type="molecule type" value="Genomic_DNA"/>
</dbReference>
<dbReference type="AlphaFoldDB" id="A0A5J4WW60"/>
<dbReference type="Proteomes" id="UP000324800">
    <property type="component" value="Unassembled WGS sequence"/>
</dbReference>
<comment type="caution">
    <text evidence="1">The sequence shown here is derived from an EMBL/GenBank/DDBJ whole genome shotgun (WGS) entry which is preliminary data.</text>
</comment>
<gene>
    <name evidence="1" type="ORF">EZS28_005739</name>
</gene>
<protein>
    <submittedName>
        <fullName evidence="1">Uncharacterized protein</fullName>
    </submittedName>
</protein>
<accession>A0A5J4WW60</accession>
<organism evidence="1 2">
    <name type="scientific">Streblomastix strix</name>
    <dbReference type="NCBI Taxonomy" id="222440"/>
    <lineage>
        <taxon>Eukaryota</taxon>
        <taxon>Metamonada</taxon>
        <taxon>Preaxostyla</taxon>
        <taxon>Oxymonadida</taxon>
        <taxon>Streblomastigidae</taxon>
        <taxon>Streblomastix</taxon>
    </lineage>
</organism>
<name>A0A5J4WW60_9EUKA</name>
<proteinExistence type="predicted"/>
<reference evidence="1 2" key="1">
    <citation type="submission" date="2019-03" db="EMBL/GenBank/DDBJ databases">
        <title>Single cell metagenomics reveals metabolic interactions within the superorganism composed of flagellate Streblomastix strix and complex community of Bacteroidetes bacteria on its surface.</title>
        <authorList>
            <person name="Treitli S.C."/>
            <person name="Kolisko M."/>
            <person name="Husnik F."/>
            <person name="Keeling P."/>
            <person name="Hampl V."/>
        </authorList>
    </citation>
    <scope>NUCLEOTIDE SEQUENCE [LARGE SCALE GENOMIC DNA]</scope>
    <source>
        <strain evidence="1">ST1C</strain>
    </source>
</reference>
<evidence type="ECO:0000313" key="1">
    <source>
        <dbReference type="EMBL" id="KAA6398736.1"/>
    </source>
</evidence>
<sequence length="71" mass="8343">MDTDNLKLTQKVGKPKKYFTEQEAQEMTKKYRGEAKKRYRLNYLDYGISKSFVIYQASTLLSIRQFGSNPP</sequence>
<evidence type="ECO:0000313" key="2">
    <source>
        <dbReference type="Proteomes" id="UP000324800"/>
    </source>
</evidence>